<keyword evidence="4" id="KW-1185">Reference proteome</keyword>
<sequence>MIMKKPTILRTLIFALALLLNFVSYSQNLIAFNAKINHEGNKNLFLQANNQFINKIGFTAKSDTVAKGLAAAITHPVIKYATGTYAGTVAECPIDGSFLPKLFLCGDNDSRLIQTTIANATKIVWQRRTGGCTPISNGNCPNVAANCSWAGVAEGADYNANSAGEFRVIIRFSDNTESTFYFNVYKTEVDPTGIIKSDIITGSTACVIPGKIMAVSFPTGSGYEYSFTTNPTPNTWQDSNTFETTTPDTYNVFMRLKGITGGCIYSVKNIVVSRFRLSTSLAATQPGCVGQKGSIKVTANGVNNDYTYAIFKNPSNTALTTTPTKSVPEHEFTGLDAGTYTVVTTIKGTNCNVTDTQTTTITAANQLNNTSYISTSLSSCNTGVIQGRANGGAGGTYRYFVNYNNTGFVDVPTTRVIVDKAGTYIMRVEDLNGCTADLTINVSGNNVVKPVYSVDTALSGNCNPTGTITVNVTNTNGYAYIEYSKDNGTTWQSSNVFSNLPAGDYNITVRYKVRNRDDWCTDAFTTKTIGTTTALTASAGVAALPGCRTGDDLGIVRITNPQGGTPPYEYFFSNAAVNHNGWSTYNEGYLAAGGPYTVRIRDSKGCTYDMTGITIDTKPTPPSITYGPLVYNCDGTGSQTVSINNGAGDPRYNFTYYLDGNPNPNTANPNVFLNIPTGTHIISVDYNVKSASTYSNLLDESFGSGANTTSPGINTFYYCFERQLANQPATWCNGAYAINDGDYSVTSSINQAATNGWNWRYPIDHTSGTAALQGRFLAVNIGDQIPVTTILYEKQINDVIPNQPIMFEFYAMNLMMPNAGKADANLRIALVDASGTEISWFATGNIPRSSSGNDWKKYPQTAITLDPGNNTSLRLIVRSNVQATEGNDVAIDDIKVFQVPRVCGAQFQYQVTVTPPPPFIPHIQNLKGESCAGAGDGSFEIFGENFTGEFYYSINNQEPFIRSTVNPVKIGPLAAATYSVRVRRDPTSQGCDFDIPTTITAPAKFTIDATATVATCNTTSVVTAIIGGGTAPYNISLTRVSDGKVFPFVLDSDGKYKVKDTDITPGSYKVSGVDGGPCSASKATDLIISGSTPPTVTIESTSNLCFNETAGADIVVRIAGGKGPFSYRVKLNPGTYGAWSTTFAGPTFTHHVTTSGTYDFEIMDANSCSAQVISQQIDPKLTAKSAVTTSISCKATGTDAIIQVTITGGTAPYTYVIKNSLGTVLPGGGTTTNPIFTYSTGISDTYTFEIQDANKCPISITQKVNALVAVTAESKTHDAKCIGQPNGSVDLEGLTGTAPFTFQFNGTGAFTSTTHYDGLAGSAAGTDYSFTVKDANDCVRTYTFKIFEPAIIEGVATIAPTYNCEQPATITVSGVKGGTPAYKYTLLKDGVIVAGPQDGAVFSNITVAGVYTVTISDANSCSQTIAAGTINALNPPTGMTITTTTAATCPTNKGSVTITNVVNAAGVAVPTAGLEYRISLPASATTAFQSSNVFNGLDANVLYTFEVRDANKCITSKTHTIALPATFSVGGTPKNITCFGLSDGSITWTVTGIATGGNYSYIVDSGAVQTGTSTGNPFTIVSPSLAAGSHSITVTSTTTNCPVTANATVGGPTAALALNPPTLTHVTCLVKGTAEINAVNGTGTYTYTVTPTAPAGTAIVQANNNLFTNLGAGTYSVSVTDLGGCTFAGQSFTINDKVLPLAQISATSDFCADGGATLIAEPVTAPQPNYEYSINGGTNYFASGTFAGLTPGNYTIIVRDKVTGCTTSLTAQTIAAQVAANAQITKDLDCTTTTPTSANAIIKVDISSGYPDYRYRVNTTGAPFSGAYTTVGAGLVTFNYSAATAATYYFEITDSKGCTTVVSRTVDAKVLPDFTAEPDHVLCKGASTGSITVNGIPSTGTYEYILKPISPAGATVTQTTNKFENLPAGSYEITIVDAKKCVSAPKTVSINEPTNGLSATAAVTTKLTCDASNTAQSATITVTATGGTPFAGVNPYRYSYNGQTPVTSNTYTTTTAGTVTIVVTDASNCPFTVPAGVVIDALNPPTNLVITPSNAITCKAAELDADLTLTFTNGVSPFKYEITSPSAPAVTNIAGRSYTFTNLAVGNYSFKVTDANNCTITGDYEIKAVTPITVSGSIVSAITCNGLSNGAIKFAVGGNSTGFTYVLRNAANAVIPGGTATATEVNFTGLPVGVYTLTVTNPATGCSAPASVTLTAPAAINITSASGTKVFCTEANTTITVTASGGTVPLSYAVVKTGVTPVAANYNTTGVFTKDTSVDGLTYDVYVSDGNSCPATSTVTIIRNAEPTINPVVAAQCYSGASFTVTITGSVYNGLANAQFGLNGAYNTNQVKTITGPGIYTLGIKDDNGCEKTTTIEVNDQLTLEAKLTKDLTCPTTPPTATAAQINLSASGGDGTYAYAYRIAPSPTYIAIPGAVFNPTVAGQYFFRVTSDGCSAVSTVAVDVTSPVLPVITGITQTQFIKCNGDETAAISITIDNTKGVAPFVFNVQRTAPTAFNYGTQTSGLAAGTYTVTVTDGKGCVDTENITISAPLPIDFSLAKVDITCNNPGGSSLGEVTVQGIVGGTAPFKYFISNNFGDVIAGNPYVATARENHTFTVINYGIYTVNVVDANGCALSKNITIASPPSDLIINVAVTPSDCINGGTARVSVVAPVGSHNYQFGLLETNVSPYTTTWYPADAGFPDQKTFTNLVPGVTYTFVVHDLTTDCYYVKAADAPIAPASPMTSVITPVNVTCTGANDGKVTFTLTNFDATTTSVTYQIFKALTANSPVGPAITAPVTFGTPLVVTYPSPGTLLPGRYYVQFIENGTGSYNGCKSASAAFDIKESSVELSAKGYVIKNANCDNLGVINVEGKDGTAPYVYQVTTSATAPAITDTWETSPNFDRAGSLAGITYYVYVKDANNCIRTDNVILRMDPDPVFALSVPNRCAVEGSFTVNVTVTDATPTMAPYSVSVNGGNFINFTGLTYPATGLNSGEQTIIIQNKNGCKTEHKITINPTPLATAAVTKILDCSVTGNAVADAIIRVTITKGTAPYSYSVKKGTAAYGTATALGAGVTFFDYPVASADADTYTFRITDANSCPVETNSVIIAPIVPIVPDYKPTQPLCYLGNGTIELSAIGGKTPYTYNFNNLGFSNTTIYTVAAGTYPYIIKDALGCEVTGSAILGQPSEVVATTPVITPFTCGTGNVGQSATVVLGATGGSGGYEYSFNNSAFSTTTTYTVIDTQVDHLNIPYSVRDKNGCTKSGTINIYKLDPPINFDMAQTATITCAVTTTTVNISNVRNSAGVIAVPPAVLTYQIVSPVASIVDNGSNPSFTNLGPGTYVFQVTDAATSCIKQLSYEIKDVTKINIVKQSIDDITCLNANDGKASFVVTGFGTGVGTYNYVLDTNPAVTGQTAATINLTLLTPGNHRITVQDDETQCSAFVDFRIETPTLALAIDKVVTPLGCTTKGAVKVTAQNGWGDYLFSLTLPGGAVITNTTGVFDGLVSVGAYAISVKDAKGCVATDSFNLVTPINPVATIAASSVYCYTSGAKSTLVVTASSTSPFILPGDVYEYSINNGQSWQLSNTFNNLNPGQYNITVRDKFGCTATAVNTTITGELFASAEKKKDIFCTGVIDGTIRISAIGGYPTYSYTVTKDGVLDPTVIPFANAGYSDYTVTDPGSYVFTVTDTRTCSDVTIAVDMVSPTIPVFTTTPTSPFCSSTPVVQGNVGNGTILVNLDPVNNNPPYTYTLIRTAPTAGTLVSQGTPLFTDLIAGTYNITVISDRGCSILQTVVLDPATPVVADATAAGFACTPDTNSIKETIVTVTATGGKGTGLLSDYRYSDGTIWYETNTFKVFDTGSVQNLTYYVKDLNGCTDDVQVIINPFPKLISAEANLLVAADCPNSGVETVKVDIVGGTGSFAYQVSVDGGAYSTPATTIATGSTFNYPAPAGHSYQFKITDTVTLCTVFTDVHEVPLYNIMVVNATPSAMVSCKGFTDGSITINIEKYTGTYDYRVLLAGVSVASGTGINAATTNPFTITGLGEGVDYEVEITQIGYPRCVVLSNKVTITAPTVLDISGIVIANVNQNCNTAGAVLTIDESSIHGGTPGYSYLFLPAGSPIPAFADYKPTKTATIATTQISPLFDSIDVYIKDSQNCYTVKTVNISLDPMPTITNVDVVSQCYNAAGYTLQVAATGLPQLQYSIDGQTWQNDPEFIVANPGDYTVTVMDKNGCKVTALVPFTILEPLAAYPEVTIVPLCKNPNGEITIHASGGTVNPANSYVYTIDNWATQQVTNNFPGLAPGDYTFRVRDNVTLCEIEVKGSITFPADIDGFIATPSPVTCFGDSNGSIKITLSDKNTDPVYTYSILGATVNIVDSLSPEFNNLPAGDYTVSVKSGRGCSASITTVTVGTPNPITVPVSNTQYTCAAGDNINSNATITVGTVLGGSGNYVRYVFLRDGTEVMYDGPSNVYAELDHKGGSYTVTVYDDKFCEGTSTTPIDIIPFTTLTGMTFDTKVTKTCDVDETVQVDVQWTGATAPTLQYTLTGALNTVIPPVTNNSGLFTGLGIGDYLITVLNTDTNCSIARDYKVIDPNSFEFKVTKTRTDICFGQADGSVELTMVDNRPTPDDEAGIFNYTITGPMNFAGQSSGITLPLTGLIAGRYNVVATLRDDPKCDVKTSFEITQPTTELKIDVDHTRVTCASGNSDGTITITATGGWGEGTYIYELYDGTTTVTSEDGIFVNLGVGNYIVSARDSKDCKVSEPVDLVIPPAITFNATPTSTVVTCYGDNSGIITISNVAGGKGSDYVYTLTYTSPEGDVTTLGPQPNPVFNGLKAGTYTVTVEDAFSCSATLATTITLTNPTKIEATLSQDKGLTCFTDADLKLTVIGGTGPYTYSVDGNTYSTPAFASETIISAPVGYHIYYVMDSLGCVVQSNGITVEPLTPLSIEVDAANAHVNCKGDFSGLINAIANGGLGDYQYSLVDNSTNLEVRAAQADGIFANLAKGFYTVHVKSGLDCEISKIVEITETEDALIAPFEKFDAKCYLENNGRIVVTASGGKGAIKYAISPHLDQFVDSGTFNDLAAGDYTVIAQDILGCHVIHNITILQPEVLRVSEIPNSMIPEVCEGDKDGAFGVVIAGGTAPYFASLDNRDGTYAPVTGTEQYYTGLVGGMHTVYVRDTNGCTFELEIDMPESVALKPTVEINYDCVNNAQANFVKVDPGFEDESQLDYSLDGGAIQPGNTFTNVPAGDHTITVRHTNGCPAEVKFKINPYTALGAVKATGQQEMNIISVTASGGAPAYEYSFNGEPFTSSNKYKIYKSGDYKVIVRDQNGCTFELIVPAIYVDVCLDNYFTPNGDGVYDNWGPGCTNIYNNLEFSIFDRYGRVIAKYHYGQKWDGRYNGEELPSGDYWYVLKLNDEKDNREFVGHFTLYR</sequence>
<dbReference type="NCBIfam" id="TIGR04131">
    <property type="entry name" value="Bac_Flav_CTERM"/>
    <property type="match status" value="1"/>
</dbReference>
<dbReference type="GO" id="GO:0016020">
    <property type="term" value="C:membrane"/>
    <property type="evidence" value="ECO:0007669"/>
    <property type="project" value="InterPro"/>
</dbReference>
<dbReference type="PROSITE" id="PS50060">
    <property type="entry name" value="MAM_2"/>
    <property type="match status" value="1"/>
</dbReference>
<name>A0AB36P408_9FLAO</name>
<protein>
    <submittedName>
        <fullName evidence="3">Gliding motility-associated C-terminal domain-containing protein</fullName>
    </submittedName>
</protein>
<evidence type="ECO:0000313" key="3">
    <source>
        <dbReference type="EMBL" id="SHL94702.1"/>
    </source>
</evidence>
<evidence type="ECO:0000313" key="4">
    <source>
        <dbReference type="Proteomes" id="UP000184216"/>
    </source>
</evidence>
<reference evidence="3 4" key="2">
    <citation type="submission" date="2016-11" db="EMBL/GenBank/DDBJ databases">
        <authorList>
            <person name="Varghese N."/>
            <person name="Submissions S."/>
        </authorList>
    </citation>
    <scope>NUCLEOTIDE SEQUENCE [LARGE SCALE GENOMIC DNA]</scope>
    <source>
        <strain evidence="3 4">DSM 6368</strain>
    </source>
</reference>
<dbReference type="EMBL" id="FRBX01000002">
    <property type="protein sequence ID" value="SHL94702.1"/>
    <property type="molecule type" value="Genomic_DNA"/>
</dbReference>
<comment type="caution">
    <text evidence="2">The sequence shown here is derived from an EMBL/GenBank/DDBJ whole genome shotgun (WGS) entry which is preliminary data.</text>
</comment>
<reference evidence="2 5" key="1">
    <citation type="submission" date="2016-11" db="EMBL/GenBank/DDBJ databases">
        <title>Whole genomes of Flavobacteriaceae.</title>
        <authorList>
            <person name="Stine C."/>
            <person name="Li C."/>
            <person name="Tadesse D."/>
        </authorList>
    </citation>
    <scope>NUCLEOTIDE SEQUENCE [LARGE SCALE GENOMIC DNA]</scope>
    <source>
        <strain evidence="2 5">ATCC 19366</strain>
    </source>
</reference>
<dbReference type="EMBL" id="MUHB01000006">
    <property type="protein sequence ID" value="OXB06568.1"/>
    <property type="molecule type" value="Genomic_DNA"/>
</dbReference>
<gene>
    <name evidence="2" type="ORF">B0A72_05865</name>
    <name evidence="3" type="ORF">SAMN05444387_1513</name>
</gene>
<dbReference type="Proteomes" id="UP000184216">
    <property type="component" value="Unassembled WGS sequence"/>
</dbReference>
<dbReference type="Proteomes" id="UP000198431">
    <property type="component" value="Unassembled WGS sequence"/>
</dbReference>
<evidence type="ECO:0000313" key="2">
    <source>
        <dbReference type="EMBL" id="OXB06568.1"/>
    </source>
</evidence>
<accession>A0AB36P408</accession>
<proteinExistence type="predicted"/>
<organism evidence="2 5">
    <name type="scientific">Flavobacterium pectinovorum</name>
    <dbReference type="NCBI Taxonomy" id="29533"/>
    <lineage>
        <taxon>Bacteria</taxon>
        <taxon>Pseudomonadati</taxon>
        <taxon>Bacteroidota</taxon>
        <taxon>Flavobacteriia</taxon>
        <taxon>Flavobacteriales</taxon>
        <taxon>Flavobacteriaceae</taxon>
        <taxon>Flavobacterium</taxon>
    </lineage>
</organism>
<dbReference type="InterPro" id="IPR026341">
    <property type="entry name" value="T9SS_type_B"/>
</dbReference>
<dbReference type="Pfam" id="PF13585">
    <property type="entry name" value="CHU_C"/>
    <property type="match status" value="1"/>
</dbReference>
<dbReference type="InterPro" id="IPR025667">
    <property type="entry name" value="SprB_repeat"/>
</dbReference>
<dbReference type="Pfam" id="PF13573">
    <property type="entry name" value="SprB"/>
    <property type="match status" value="3"/>
</dbReference>
<evidence type="ECO:0000313" key="5">
    <source>
        <dbReference type="Proteomes" id="UP000198431"/>
    </source>
</evidence>
<dbReference type="InterPro" id="IPR000998">
    <property type="entry name" value="MAM_dom"/>
</dbReference>
<feature type="domain" description="MAM" evidence="1">
    <location>
        <begin position="720"/>
        <end position="905"/>
    </location>
</feature>
<evidence type="ECO:0000259" key="1">
    <source>
        <dbReference type="PROSITE" id="PS50060"/>
    </source>
</evidence>